<evidence type="ECO:0000313" key="1">
    <source>
        <dbReference type="EMBL" id="PKM91684.1"/>
    </source>
</evidence>
<dbReference type="AlphaFoldDB" id="A0A2N2EAB3"/>
<gene>
    <name evidence="1" type="ORF">CVU82_00535</name>
</gene>
<dbReference type="Proteomes" id="UP000233517">
    <property type="component" value="Unassembled WGS sequence"/>
</dbReference>
<accession>A0A2N2EAB3</accession>
<name>A0A2N2EAB3_9BACT</name>
<dbReference type="EMBL" id="PHAI01000001">
    <property type="protein sequence ID" value="PKM91684.1"/>
    <property type="molecule type" value="Genomic_DNA"/>
</dbReference>
<comment type="caution">
    <text evidence="1">The sequence shown here is derived from an EMBL/GenBank/DDBJ whole genome shotgun (WGS) entry which is preliminary data.</text>
</comment>
<organism evidence="1 2">
    <name type="scientific">Candidatus Falkowbacteria bacterium HGW-Falkowbacteria-1</name>
    <dbReference type="NCBI Taxonomy" id="2013768"/>
    <lineage>
        <taxon>Bacteria</taxon>
        <taxon>Candidatus Falkowiibacteriota</taxon>
    </lineage>
</organism>
<sequence length="122" mass="14182">MVTSFSVLKFRKISSRKVEEKQSINSFVLRNNNGQLVQIRPGLCKSKPKSFFEKIFTGKDVPNKVIFVGNLETAQTRAANRHYYERVLKLTESKEYKLQEVVYNDPHHALEQEERGFVFSAN</sequence>
<protein>
    <submittedName>
        <fullName evidence="1">Uncharacterized protein</fullName>
    </submittedName>
</protein>
<proteinExistence type="predicted"/>
<evidence type="ECO:0000313" key="2">
    <source>
        <dbReference type="Proteomes" id="UP000233517"/>
    </source>
</evidence>
<reference evidence="1 2" key="1">
    <citation type="journal article" date="2017" name="ISME J.">
        <title>Potential for microbial H2 and metal transformations associated with novel bacteria and archaea in deep terrestrial subsurface sediments.</title>
        <authorList>
            <person name="Hernsdorf A.W."/>
            <person name="Amano Y."/>
            <person name="Miyakawa K."/>
            <person name="Ise K."/>
            <person name="Suzuki Y."/>
            <person name="Anantharaman K."/>
            <person name="Probst A."/>
            <person name="Burstein D."/>
            <person name="Thomas B.C."/>
            <person name="Banfield J.F."/>
        </authorList>
    </citation>
    <scope>NUCLEOTIDE SEQUENCE [LARGE SCALE GENOMIC DNA]</scope>
    <source>
        <strain evidence="1">HGW-Falkowbacteria-1</strain>
    </source>
</reference>